<organism evidence="3 4">
    <name type="scientific">Deinococcus ficus</name>
    <dbReference type="NCBI Taxonomy" id="317577"/>
    <lineage>
        <taxon>Bacteria</taxon>
        <taxon>Thermotogati</taxon>
        <taxon>Deinococcota</taxon>
        <taxon>Deinococci</taxon>
        <taxon>Deinococcales</taxon>
        <taxon>Deinococcaceae</taxon>
        <taxon>Deinococcus</taxon>
    </lineage>
</organism>
<name>A0A221STZ3_9DEIO</name>
<dbReference type="Gene3D" id="2.40.100.10">
    <property type="entry name" value="Cyclophilin-like"/>
    <property type="match status" value="1"/>
</dbReference>
<accession>A0A221STZ3</accession>
<dbReference type="KEGG" id="dfc:DFI_03090"/>
<sequence>MPATLKLLPAALLASALSACTPTQSPTTGASTGTSLLSGYAQLTPLSSTPVRQFTAAQQVTDPTKTYRAVMTTSKGAVVLDLNPQAAPVAVNNFVFLALNHFYDGTRFHRVIEGFMAQGGDPLSLNPAAQDRWGTGGPGYQFMAEHLNGLKFDRPGVLAMARASAYTTQGSQFFITLAPTPSLNGEYTAFGQVVAGMNVVHALTKNYSNYGPIPGAGADTLNSVQIYVKQ</sequence>
<feature type="signal peptide" evidence="1">
    <location>
        <begin position="1"/>
        <end position="19"/>
    </location>
</feature>
<dbReference type="EC" id="5.2.1.8" evidence="1"/>
<comment type="function">
    <text evidence="1">PPIases accelerate the folding of proteins. It catalyzes the cis-trans isomerization of proline imidic peptide bonds in oligopeptides.</text>
</comment>
<dbReference type="InterPro" id="IPR044666">
    <property type="entry name" value="Cyclophilin_A-like"/>
</dbReference>
<keyword evidence="4" id="KW-1185">Reference proteome</keyword>
<dbReference type="RefSeq" id="WP_081425690.1">
    <property type="nucleotide sequence ID" value="NZ_CP021081.1"/>
</dbReference>
<dbReference type="PROSITE" id="PS00170">
    <property type="entry name" value="CSA_PPIASE_1"/>
    <property type="match status" value="1"/>
</dbReference>
<feature type="domain" description="PPIase cyclophilin-type" evidence="2">
    <location>
        <begin position="76"/>
        <end position="214"/>
    </location>
</feature>
<dbReference type="InterPro" id="IPR029000">
    <property type="entry name" value="Cyclophilin-like_dom_sf"/>
</dbReference>
<dbReference type="EMBL" id="CP021081">
    <property type="protein sequence ID" value="ASN80129.1"/>
    <property type="molecule type" value="Genomic_DNA"/>
</dbReference>
<dbReference type="Proteomes" id="UP000259030">
    <property type="component" value="Chromosome"/>
</dbReference>
<dbReference type="PANTHER" id="PTHR45625:SF16">
    <property type="entry name" value="PEPTIDYL-PROLYL CIS-TRANS ISOMERASE"/>
    <property type="match status" value="1"/>
</dbReference>
<comment type="similarity">
    <text evidence="1">Belongs to the cyclophilin-type PPIase family.</text>
</comment>
<feature type="chain" id="PRO_5011129540" description="Peptidyl-prolyl cis-trans isomerase" evidence="1">
    <location>
        <begin position="20"/>
        <end position="230"/>
    </location>
</feature>
<dbReference type="GO" id="GO:0003755">
    <property type="term" value="F:peptidyl-prolyl cis-trans isomerase activity"/>
    <property type="evidence" value="ECO:0007669"/>
    <property type="project" value="UniProtKB-UniRule"/>
</dbReference>
<keyword evidence="1" id="KW-0697">Rotamase</keyword>
<evidence type="ECO:0000313" key="4">
    <source>
        <dbReference type="Proteomes" id="UP000259030"/>
    </source>
</evidence>
<dbReference type="SUPFAM" id="SSF50891">
    <property type="entry name" value="Cyclophilin-like"/>
    <property type="match status" value="1"/>
</dbReference>
<dbReference type="InterPro" id="IPR020892">
    <property type="entry name" value="Cyclophilin-type_PPIase_CS"/>
</dbReference>
<dbReference type="PANTHER" id="PTHR45625">
    <property type="entry name" value="PEPTIDYL-PROLYL CIS-TRANS ISOMERASE-RELATED"/>
    <property type="match status" value="1"/>
</dbReference>
<evidence type="ECO:0000256" key="1">
    <source>
        <dbReference type="RuleBase" id="RU363019"/>
    </source>
</evidence>
<comment type="catalytic activity">
    <reaction evidence="1">
        <text>[protein]-peptidylproline (omega=180) = [protein]-peptidylproline (omega=0)</text>
        <dbReference type="Rhea" id="RHEA:16237"/>
        <dbReference type="Rhea" id="RHEA-COMP:10747"/>
        <dbReference type="Rhea" id="RHEA-COMP:10748"/>
        <dbReference type="ChEBI" id="CHEBI:83833"/>
        <dbReference type="ChEBI" id="CHEBI:83834"/>
        <dbReference type="EC" id="5.2.1.8"/>
    </reaction>
</comment>
<dbReference type="GO" id="GO:0006457">
    <property type="term" value="P:protein folding"/>
    <property type="evidence" value="ECO:0007669"/>
    <property type="project" value="InterPro"/>
</dbReference>
<reference evidence="3 4" key="1">
    <citation type="submission" date="2017-05" db="EMBL/GenBank/DDBJ databases">
        <title>The complete genome sequence of Deinococcus ficus isolated from the rhizosphere of the Ficus religiosa L. in Taiwan.</title>
        <authorList>
            <person name="Wu K.-M."/>
            <person name="Liao T.-L."/>
            <person name="Liu Y.-M."/>
            <person name="Young C.-C."/>
            <person name="Tsai S.-F."/>
        </authorList>
    </citation>
    <scope>NUCLEOTIDE SEQUENCE [LARGE SCALE GENOMIC DNA]</scope>
    <source>
        <strain evidence="3 4">CC-FR2-10</strain>
    </source>
</reference>
<dbReference type="Pfam" id="PF00160">
    <property type="entry name" value="Pro_isomerase"/>
    <property type="match status" value="1"/>
</dbReference>
<dbReference type="PRINTS" id="PR00153">
    <property type="entry name" value="CSAPPISMRASE"/>
</dbReference>
<keyword evidence="1 3" id="KW-0413">Isomerase</keyword>
<dbReference type="PROSITE" id="PS50072">
    <property type="entry name" value="CSA_PPIASE_2"/>
    <property type="match status" value="1"/>
</dbReference>
<evidence type="ECO:0000259" key="2">
    <source>
        <dbReference type="PROSITE" id="PS50072"/>
    </source>
</evidence>
<dbReference type="InterPro" id="IPR002130">
    <property type="entry name" value="Cyclophilin-type_PPIase_dom"/>
</dbReference>
<dbReference type="PROSITE" id="PS51257">
    <property type="entry name" value="PROKAR_LIPOPROTEIN"/>
    <property type="match status" value="1"/>
</dbReference>
<dbReference type="CDD" id="cd00317">
    <property type="entry name" value="cyclophilin"/>
    <property type="match status" value="1"/>
</dbReference>
<proteinExistence type="inferred from homology"/>
<protein>
    <recommendedName>
        <fullName evidence="1">Peptidyl-prolyl cis-trans isomerase</fullName>
        <shortName evidence="1">PPIase</shortName>
        <ecNumber evidence="1">5.2.1.8</ecNumber>
    </recommendedName>
</protein>
<keyword evidence="1" id="KW-0732">Signal</keyword>
<gene>
    <name evidence="3" type="ORF">DFI_03090</name>
</gene>
<evidence type="ECO:0000313" key="3">
    <source>
        <dbReference type="EMBL" id="ASN80129.1"/>
    </source>
</evidence>
<dbReference type="AlphaFoldDB" id="A0A221STZ3"/>
<dbReference type="STRING" id="317577.GCA_000419625_00522"/>